<feature type="non-terminal residue" evidence="1">
    <location>
        <position position="43"/>
    </location>
</feature>
<organism evidence="1 2">
    <name type="scientific">Araneus ventricosus</name>
    <name type="common">Orbweaver spider</name>
    <name type="synonym">Epeira ventricosa</name>
    <dbReference type="NCBI Taxonomy" id="182803"/>
    <lineage>
        <taxon>Eukaryota</taxon>
        <taxon>Metazoa</taxon>
        <taxon>Ecdysozoa</taxon>
        <taxon>Arthropoda</taxon>
        <taxon>Chelicerata</taxon>
        <taxon>Arachnida</taxon>
        <taxon>Araneae</taxon>
        <taxon>Araneomorphae</taxon>
        <taxon>Entelegynae</taxon>
        <taxon>Araneoidea</taxon>
        <taxon>Araneidae</taxon>
        <taxon>Araneus</taxon>
    </lineage>
</organism>
<dbReference type="Proteomes" id="UP000499080">
    <property type="component" value="Unassembled WGS sequence"/>
</dbReference>
<accession>A0A4Y2IDP0</accession>
<keyword evidence="2" id="KW-1185">Reference proteome</keyword>
<proteinExistence type="predicted"/>
<evidence type="ECO:0000313" key="2">
    <source>
        <dbReference type="Proteomes" id="UP000499080"/>
    </source>
</evidence>
<name>A0A4Y2IDP0_ARAVE</name>
<protein>
    <submittedName>
        <fullName evidence="1">Uncharacterized protein</fullName>
    </submittedName>
</protein>
<dbReference type="AlphaFoldDB" id="A0A4Y2IDP0"/>
<reference evidence="1 2" key="1">
    <citation type="journal article" date="2019" name="Sci. Rep.">
        <title>Orb-weaving spider Araneus ventricosus genome elucidates the spidroin gene catalogue.</title>
        <authorList>
            <person name="Kono N."/>
            <person name="Nakamura H."/>
            <person name="Ohtoshi R."/>
            <person name="Moran D.A.P."/>
            <person name="Shinohara A."/>
            <person name="Yoshida Y."/>
            <person name="Fujiwara M."/>
            <person name="Mori M."/>
            <person name="Tomita M."/>
            <person name="Arakawa K."/>
        </authorList>
    </citation>
    <scope>NUCLEOTIDE SEQUENCE [LARGE SCALE GENOMIC DNA]</scope>
</reference>
<dbReference type="EMBL" id="BGPR01106262">
    <property type="protein sequence ID" value="GBM75784.1"/>
    <property type="molecule type" value="Genomic_DNA"/>
</dbReference>
<comment type="caution">
    <text evidence="1">The sequence shown here is derived from an EMBL/GenBank/DDBJ whole genome shotgun (WGS) entry which is preliminary data.</text>
</comment>
<sequence length="43" mass="4964">MGLCKKWEEAIGTANSLDEGFETSQILRDETRPHLNETNWTKL</sequence>
<evidence type="ECO:0000313" key="1">
    <source>
        <dbReference type="EMBL" id="GBM75784.1"/>
    </source>
</evidence>
<gene>
    <name evidence="1" type="ORF">AVEN_115880_1</name>
</gene>